<feature type="compositionally biased region" description="Polar residues" evidence="9">
    <location>
        <begin position="323"/>
        <end position="338"/>
    </location>
</feature>
<accession>A0A8H3J0T6</accession>
<evidence type="ECO:0000259" key="10">
    <source>
        <dbReference type="Pfam" id="PF02676"/>
    </source>
</evidence>
<evidence type="ECO:0000256" key="8">
    <source>
        <dbReference type="ARBA" id="ARBA00049202"/>
    </source>
</evidence>
<feature type="compositionally biased region" description="Basic and acidic residues" evidence="9">
    <location>
        <begin position="281"/>
        <end position="300"/>
    </location>
</feature>
<protein>
    <recommendedName>
        <fullName evidence="2">tRNA(Phe) 7-[(3-amino-3-carboxypropyl)-4-demethylwyosine(37)-N(4)]-methyltransferase</fullName>
        <ecNumber evidence="2">2.1.1.282</ecNumber>
    </recommendedName>
    <alternativeName>
        <fullName evidence="7">tRNA(Phe) 7-((3-amino-3-carboxypropyl)-4-demethylwyosine(37)-N(4))-methyltransferase</fullName>
    </alternativeName>
</protein>
<evidence type="ECO:0000256" key="9">
    <source>
        <dbReference type="SAM" id="MobiDB-lite"/>
    </source>
</evidence>
<evidence type="ECO:0000256" key="2">
    <source>
        <dbReference type="ARBA" id="ARBA00012750"/>
    </source>
</evidence>
<keyword evidence="5" id="KW-0949">S-adenosyl-L-methionine</keyword>
<evidence type="ECO:0000313" key="11">
    <source>
        <dbReference type="EMBL" id="CAF9938591.1"/>
    </source>
</evidence>
<dbReference type="EMBL" id="CAJPDR010000517">
    <property type="protein sequence ID" value="CAF9938591.1"/>
    <property type="molecule type" value="Genomic_DNA"/>
</dbReference>
<feature type="region of interest" description="Disordered" evidence="9">
    <location>
        <begin position="281"/>
        <end position="338"/>
    </location>
</feature>
<dbReference type="SUPFAM" id="SSF111278">
    <property type="entry name" value="SSo0622-like"/>
    <property type="match status" value="1"/>
</dbReference>
<keyword evidence="12" id="KW-1185">Reference proteome</keyword>
<keyword evidence="4" id="KW-0808">Transferase</keyword>
<keyword evidence="6" id="KW-0819">tRNA processing</keyword>
<dbReference type="OrthoDB" id="263283at2759"/>
<reference evidence="11" key="1">
    <citation type="submission" date="2021-03" db="EMBL/GenBank/DDBJ databases">
        <authorList>
            <person name="Tagirdzhanova G."/>
        </authorList>
    </citation>
    <scope>NUCLEOTIDE SEQUENCE</scope>
</reference>
<dbReference type="GO" id="GO:0008168">
    <property type="term" value="F:methyltransferase activity"/>
    <property type="evidence" value="ECO:0007669"/>
    <property type="project" value="UniProtKB-KW"/>
</dbReference>
<evidence type="ECO:0000256" key="1">
    <source>
        <dbReference type="ARBA" id="ARBA00008569"/>
    </source>
</evidence>
<evidence type="ECO:0000256" key="4">
    <source>
        <dbReference type="ARBA" id="ARBA00022679"/>
    </source>
</evidence>
<dbReference type="Gene3D" id="3.30.1960.10">
    <property type="entry name" value="tRNA wybutosine-synthesizing-like"/>
    <property type="match status" value="1"/>
</dbReference>
<dbReference type="GO" id="GO:0008033">
    <property type="term" value="P:tRNA processing"/>
    <property type="evidence" value="ECO:0007669"/>
    <property type="project" value="UniProtKB-KW"/>
</dbReference>
<keyword evidence="3" id="KW-0489">Methyltransferase</keyword>
<dbReference type="Proteomes" id="UP000664203">
    <property type="component" value="Unassembled WGS sequence"/>
</dbReference>
<dbReference type="PANTHER" id="PTHR48418:SF1">
    <property type="entry name" value="TRNA WYBUTOSINE-SYNTHESIZING PROTEIN 3"/>
    <property type="match status" value="1"/>
</dbReference>
<proteinExistence type="inferred from homology"/>
<feature type="domain" description="tRNA wybutosine-synthesizing protein" evidence="10">
    <location>
        <begin position="16"/>
        <end position="273"/>
    </location>
</feature>
<dbReference type="AlphaFoldDB" id="A0A8H3J0T6"/>
<evidence type="ECO:0000256" key="3">
    <source>
        <dbReference type="ARBA" id="ARBA00022603"/>
    </source>
</evidence>
<organism evidence="11 12">
    <name type="scientific">Alectoria fallacina</name>
    <dbReference type="NCBI Taxonomy" id="1903189"/>
    <lineage>
        <taxon>Eukaryota</taxon>
        <taxon>Fungi</taxon>
        <taxon>Dikarya</taxon>
        <taxon>Ascomycota</taxon>
        <taxon>Pezizomycotina</taxon>
        <taxon>Lecanoromycetes</taxon>
        <taxon>OSLEUM clade</taxon>
        <taxon>Lecanoromycetidae</taxon>
        <taxon>Lecanorales</taxon>
        <taxon>Lecanorineae</taxon>
        <taxon>Parmeliaceae</taxon>
        <taxon>Alectoria</taxon>
    </lineage>
</organism>
<dbReference type="GO" id="GO:0032259">
    <property type="term" value="P:methylation"/>
    <property type="evidence" value="ECO:0007669"/>
    <property type="project" value="UniProtKB-KW"/>
</dbReference>
<sequence length="338" mass="37256">MREKQMVPLSLSFTTQKNAILASLSTPESTYTDLSPKGSVDAAIKPLIDRINALEGVVTTSSCAGRVSVFLEGRKQSRGHGDRGDVKINKGSEQAAVPGGKGMGGKWLFVSHEPVELSKKSEWKETLPDILGLGSVGSQNETLALGVEVDEMRLVKFQFEPMILHVMTASLHHAQPILAAAINAGFRESGIQSLKNLNDFNAFPMVAIRTAGLAFESLVGVIPRRTQDEEDGDESAKYITRIVSQEYLELLANIANERFRINTERIRRFEQDLFKREEGLGQTWEDSKSRQERKRAEGLKQRQTLRKVQMNQEVDGFSRSEIDGNTGNAGLSGSSLPP</sequence>
<evidence type="ECO:0000256" key="6">
    <source>
        <dbReference type="ARBA" id="ARBA00022694"/>
    </source>
</evidence>
<dbReference type="InterPro" id="IPR036602">
    <property type="entry name" value="tRNA_yW-synthesising-like_sf"/>
</dbReference>
<dbReference type="PANTHER" id="PTHR48418">
    <property type="entry name" value="TRNA WYBUTOSINE-SYNTHESIZING PROTEIN 3"/>
    <property type="match status" value="1"/>
</dbReference>
<comment type="caution">
    <text evidence="11">The sequence shown here is derived from an EMBL/GenBank/DDBJ whole genome shotgun (WGS) entry which is preliminary data.</text>
</comment>
<name>A0A8H3J0T6_9LECA</name>
<dbReference type="EC" id="2.1.1.282" evidence="2"/>
<evidence type="ECO:0000256" key="5">
    <source>
        <dbReference type="ARBA" id="ARBA00022691"/>
    </source>
</evidence>
<gene>
    <name evidence="11" type="ORF">ALECFALPRED_007740</name>
</gene>
<comment type="catalytic activity">
    <reaction evidence="8">
        <text>4-demethyl-7-[(3S)-3-amino-3-carboxypropyl]wyosine(37) in tRNA(Phe) + S-adenosyl-L-methionine = 7-[(3S)-3-amino-3-carboxypropyl]wyosine(37) in tRNA(Phe) + S-adenosyl-L-homocysteine + H(+)</text>
        <dbReference type="Rhea" id="RHEA:36635"/>
        <dbReference type="Rhea" id="RHEA-COMP:10378"/>
        <dbReference type="Rhea" id="RHEA-COMP:10379"/>
        <dbReference type="ChEBI" id="CHEBI:15378"/>
        <dbReference type="ChEBI" id="CHEBI:57856"/>
        <dbReference type="ChEBI" id="CHEBI:59789"/>
        <dbReference type="ChEBI" id="CHEBI:73543"/>
        <dbReference type="ChEBI" id="CHEBI:73550"/>
        <dbReference type="EC" id="2.1.1.282"/>
    </reaction>
</comment>
<comment type="similarity">
    <text evidence="1">Belongs to the TYW3 family.</text>
</comment>
<dbReference type="Pfam" id="PF02676">
    <property type="entry name" value="TYW3"/>
    <property type="match status" value="1"/>
</dbReference>
<evidence type="ECO:0000313" key="12">
    <source>
        <dbReference type="Proteomes" id="UP000664203"/>
    </source>
</evidence>
<dbReference type="InterPro" id="IPR003827">
    <property type="entry name" value="tRNA_yW-synthesising"/>
</dbReference>
<evidence type="ECO:0000256" key="7">
    <source>
        <dbReference type="ARBA" id="ARBA00030554"/>
    </source>
</evidence>